<accession>A0AAN9U4H8</accession>
<evidence type="ECO:0000313" key="2">
    <source>
        <dbReference type="EMBL" id="KAK7736962.1"/>
    </source>
</evidence>
<feature type="compositionally biased region" description="Basic and acidic residues" evidence="1">
    <location>
        <begin position="297"/>
        <end position="306"/>
    </location>
</feature>
<organism evidence="2 3">
    <name type="scientific">Cytospora paraplurivora</name>
    <dbReference type="NCBI Taxonomy" id="2898453"/>
    <lineage>
        <taxon>Eukaryota</taxon>
        <taxon>Fungi</taxon>
        <taxon>Dikarya</taxon>
        <taxon>Ascomycota</taxon>
        <taxon>Pezizomycotina</taxon>
        <taxon>Sordariomycetes</taxon>
        <taxon>Sordariomycetidae</taxon>
        <taxon>Diaporthales</taxon>
        <taxon>Cytosporaceae</taxon>
        <taxon>Cytospora</taxon>
    </lineage>
</organism>
<feature type="compositionally biased region" description="Basic and acidic residues" evidence="1">
    <location>
        <begin position="1"/>
        <end position="13"/>
    </location>
</feature>
<sequence>MASKIKEILTGHSDKKKSRHAADGTLECEDKGAQHHTGHAHHDPEIETKKATSAAGNYPYWGKKDGEAHGQRTNGAASGSKGLTSGRGKQSGKGTGSLATGAGVAGESNGAAREQEPPYASTRARKSSTSSYPDGGTIVKKYSKEEAIIAAGAGVAGGSYHVDRARRNSRRSSTGTKPRVAFTEETAAPETQTGVGATSSADPHHNNNHHDPEIEAKKATSEAGNYPHWGEGHSKSDRELAAGAGAAGLAGAGYYGSKNRDERNEGQQSYSSREAPTGTYVSREAVTATSIPSSFAELEKNTRDVDPYPPTSSTGHPQYHNHIHRENEGIIASEAGLGAAGSSGTDTRIRHDECHDGEERGAFTGYNSNELTPAQLAARGTSNEQPLDDVARDRDVSQYNNSTSENYTKGRDSNNLRSELETATGSGTGGLASKHGRGKEYEGTPGSFPSDEAAHKSSGVGSTREWGTKTDLTGKPLAHNT</sequence>
<reference evidence="2 3" key="1">
    <citation type="journal article" date="2023" name="PLoS ONE">
        <title>Cytospora paraplurivora sp. nov. isolated from orchards with fruit tree decline syndrome in Ontario, Canada.</title>
        <authorList>
            <person name="Ilyukhin E."/>
            <person name="Nguyen H.D.T."/>
            <person name="Castle A.J."/>
            <person name="Ellouze W."/>
        </authorList>
    </citation>
    <scope>NUCLEOTIDE SEQUENCE [LARGE SCALE GENOMIC DNA]</scope>
    <source>
        <strain evidence="2 3">FDS-564</strain>
    </source>
</reference>
<feature type="compositionally biased region" description="Basic and acidic residues" evidence="1">
    <location>
        <begin position="230"/>
        <end position="240"/>
    </location>
</feature>
<evidence type="ECO:0000256" key="1">
    <source>
        <dbReference type="SAM" id="MobiDB-lite"/>
    </source>
</evidence>
<feature type="compositionally biased region" description="Basic and acidic residues" evidence="1">
    <location>
        <begin position="40"/>
        <end position="50"/>
    </location>
</feature>
<feature type="compositionally biased region" description="Low complexity" evidence="1">
    <location>
        <begin position="329"/>
        <end position="344"/>
    </location>
</feature>
<feature type="compositionally biased region" description="Gly residues" evidence="1">
    <location>
        <begin position="245"/>
        <end position="254"/>
    </location>
</feature>
<gene>
    <name evidence="2" type="ORF">SLS53_006717</name>
</gene>
<feature type="compositionally biased region" description="Low complexity" evidence="1">
    <location>
        <begin position="119"/>
        <end position="132"/>
    </location>
</feature>
<protein>
    <submittedName>
        <fullName evidence="2">Uncharacterized protein</fullName>
    </submittedName>
</protein>
<feature type="compositionally biased region" description="Basic and acidic residues" evidence="1">
    <location>
        <begin position="347"/>
        <end position="361"/>
    </location>
</feature>
<feature type="region of interest" description="Disordered" evidence="1">
    <location>
        <begin position="152"/>
        <end position="481"/>
    </location>
</feature>
<feature type="compositionally biased region" description="Basic and acidic residues" evidence="1">
    <location>
        <begin position="202"/>
        <end position="220"/>
    </location>
</feature>
<dbReference type="Proteomes" id="UP001320245">
    <property type="component" value="Unassembled WGS sequence"/>
</dbReference>
<feature type="compositionally biased region" description="Basic and acidic residues" evidence="1">
    <location>
        <begin position="408"/>
        <end position="420"/>
    </location>
</feature>
<feature type="compositionally biased region" description="Polar residues" evidence="1">
    <location>
        <begin position="71"/>
        <end position="83"/>
    </location>
</feature>
<feature type="region of interest" description="Disordered" evidence="1">
    <location>
        <begin position="1"/>
        <end position="137"/>
    </location>
</feature>
<proteinExistence type="predicted"/>
<name>A0AAN9U4H8_9PEZI</name>
<evidence type="ECO:0000313" key="3">
    <source>
        <dbReference type="Proteomes" id="UP001320245"/>
    </source>
</evidence>
<keyword evidence="3" id="KW-1185">Reference proteome</keyword>
<feature type="compositionally biased region" description="Polar residues" evidence="1">
    <location>
        <begin position="397"/>
        <end position="407"/>
    </location>
</feature>
<dbReference type="AlphaFoldDB" id="A0AAN9U4H8"/>
<comment type="caution">
    <text evidence="2">The sequence shown here is derived from an EMBL/GenBank/DDBJ whole genome shotgun (WGS) entry which is preliminary data.</text>
</comment>
<feature type="compositionally biased region" description="Polar residues" evidence="1">
    <location>
        <begin position="189"/>
        <end position="201"/>
    </location>
</feature>
<dbReference type="EMBL" id="JAJSPL020000031">
    <property type="protein sequence ID" value="KAK7736962.1"/>
    <property type="molecule type" value="Genomic_DNA"/>
</dbReference>